<sequence>MQSSKKQPATKFIDLSHTIEHGLITYKGLPAPIVCDYLSREDSKKFYDEGTEFQIGKIEMVTNTGTYMDCPFHRFADGKDFSQIGLECFTDLDAIVVGLPFTDELAITAAHLKNYELKNKAVLLYTGWAEHWNTELYYDNHPFVTDEAALYLRDSGAKLVGIDSHNIDDTSGRTRPTHTTLLGAGILIVEHMCNLHLLPSHGFTFSAIPPKFKGVGTFPVRAMAKVPC</sequence>
<protein>
    <submittedName>
        <fullName evidence="1">Cyclase family protein</fullName>
    </submittedName>
</protein>
<dbReference type="RefSeq" id="WP_133235926.1">
    <property type="nucleotide sequence ID" value="NZ_SOZE01000039.1"/>
</dbReference>
<dbReference type="GO" id="GO:0004061">
    <property type="term" value="F:arylformamidase activity"/>
    <property type="evidence" value="ECO:0007669"/>
    <property type="project" value="InterPro"/>
</dbReference>
<evidence type="ECO:0000313" key="1">
    <source>
        <dbReference type="EMBL" id="TFF33778.1"/>
    </source>
</evidence>
<dbReference type="EMBL" id="SOZE01000039">
    <property type="protein sequence ID" value="TFF33778.1"/>
    <property type="molecule type" value="Genomic_DNA"/>
</dbReference>
<dbReference type="AlphaFoldDB" id="A0A4Y8S4A4"/>
<accession>A0A4Y8S4A4</accession>
<evidence type="ECO:0000313" key="2">
    <source>
        <dbReference type="Proteomes" id="UP000297540"/>
    </source>
</evidence>
<dbReference type="PANTHER" id="PTHR31118">
    <property type="entry name" value="CYCLASE-LIKE PROTEIN 2"/>
    <property type="match status" value="1"/>
</dbReference>
<reference evidence="1 2" key="1">
    <citation type="journal article" date="2017" name="Int. J. Syst. Evol. Microbiol.">
        <title>Mucilaginibacterpsychrotolerans sp. nov., isolated from peatlands.</title>
        <authorList>
            <person name="Deng Y."/>
            <person name="Shen L."/>
            <person name="Xu B."/>
            <person name="Liu Y."/>
            <person name="Gu Z."/>
            <person name="Liu H."/>
            <person name="Zhou Y."/>
        </authorList>
    </citation>
    <scope>NUCLEOTIDE SEQUENCE [LARGE SCALE GENOMIC DNA]</scope>
    <source>
        <strain evidence="1 2">NH7-4</strain>
    </source>
</reference>
<dbReference type="InterPro" id="IPR037175">
    <property type="entry name" value="KFase_sf"/>
</dbReference>
<organism evidence="1 2">
    <name type="scientific">Mucilaginibacter psychrotolerans</name>
    <dbReference type="NCBI Taxonomy" id="1524096"/>
    <lineage>
        <taxon>Bacteria</taxon>
        <taxon>Pseudomonadati</taxon>
        <taxon>Bacteroidota</taxon>
        <taxon>Sphingobacteriia</taxon>
        <taxon>Sphingobacteriales</taxon>
        <taxon>Sphingobacteriaceae</taxon>
        <taxon>Mucilaginibacter</taxon>
    </lineage>
</organism>
<dbReference type="InterPro" id="IPR007325">
    <property type="entry name" value="KFase/CYL"/>
</dbReference>
<proteinExistence type="predicted"/>
<gene>
    <name evidence="1" type="ORF">E2R66_24605</name>
</gene>
<dbReference type="OrthoDB" id="9796085at2"/>
<dbReference type="SUPFAM" id="SSF102198">
    <property type="entry name" value="Putative cyclase"/>
    <property type="match status" value="1"/>
</dbReference>
<comment type="caution">
    <text evidence="1">The sequence shown here is derived from an EMBL/GenBank/DDBJ whole genome shotgun (WGS) entry which is preliminary data.</text>
</comment>
<keyword evidence="2" id="KW-1185">Reference proteome</keyword>
<name>A0A4Y8S4A4_9SPHI</name>
<dbReference type="Pfam" id="PF04199">
    <property type="entry name" value="Cyclase"/>
    <property type="match status" value="1"/>
</dbReference>
<dbReference type="Gene3D" id="3.50.30.50">
    <property type="entry name" value="Putative cyclase"/>
    <property type="match status" value="1"/>
</dbReference>
<dbReference type="PANTHER" id="PTHR31118:SF32">
    <property type="entry name" value="KYNURENINE FORMAMIDASE"/>
    <property type="match status" value="1"/>
</dbReference>
<dbReference type="GO" id="GO:0019441">
    <property type="term" value="P:L-tryptophan catabolic process to kynurenine"/>
    <property type="evidence" value="ECO:0007669"/>
    <property type="project" value="InterPro"/>
</dbReference>
<dbReference type="Proteomes" id="UP000297540">
    <property type="component" value="Unassembled WGS sequence"/>
</dbReference>